<gene>
    <name evidence="1" type="ORF">Pflav_043730</name>
</gene>
<dbReference type="AlphaFoldDB" id="A0A6F8XVX3"/>
<keyword evidence="2" id="KW-1185">Reference proteome</keyword>
<sequence length="225" mass="24592">MSGAGFLARPEPTPRAKDHFDEDIVQFGHIMNASRLWAYQPAAFDGIVELLRQTSVEHGITTRQRGILVTACASALGDSYCAISWGTKLARTADAQTASAVLRGDDTGLTAPEHALAAWARKVVRGPSHTTPADIQDLRDNGFTDAQIFAITVFVSIRIAYSTVNDALGAQPDAFFHTLAPAPVRDAVTFGRPWRRPPHHPRPFWGEAAGPVARFDCRRVPPWLR</sequence>
<dbReference type="Proteomes" id="UP000502508">
    <property type="component" value="Chromosome"/>
</dbReference>
<evidence type="ECO:0000313" key="1">
    <source>
        <dbReference type="EMBL" id="BCB77963.1"/>
    </source>
</evidence>
<reference evidence="1 2" key="1">
    <citation type="submission" date="2020-03" db="EMBL/GenBank/DDBJ databases">
        <title>Whole genome shotgun sequence of Phytohabitans flavus NBRC 107702.</title>
        <authorList>
            <person name="Komaki H."/>
            <person name="Tamura T."/>
        </authorList>
    </citation>
    <scope>NUCLEOTIDE SEQUENCE [LARGE SCALE GENOMIC DNA]</scope>
    <source>
        <strain evidence="1 2">NBRC 107702</strain>
    </source>
</reference>
<dbReference type="PANTHER" id="PTHR35446">
    <property type="entry name" value="SI:CH211-175M2.5"/>
    <property type="match status" value="1"/>
</dbReference>
<accession>A0A6F8XVX3</accession>
<dbReference type="KEGG" id="pfla:Pflav_043730"/>
<protein>
    <recommendedName>
        <fullName evidence="3">Carboxymuconolactone decarboxylase-like domain-containing protein</fullName>
    </recommendedName>
</protein>
<name>A0A6F8XVX3_9ACTN</name>
<evidence type="ECO:0000313" key="2">
    <source>
        <dbReference type="Proteomes" id="UP000502508"/>
    </source>
</evidence>
<dbReference type="RefSeq" id="WP_180201276.1">
    <property type="nucleotide sequence ID" value="NZ_AP022870.1"/>
</dbReference>
<dbReference type="Gene3D" id="1.20.1290.10">
    <property type="entry name" value="AhpD-like"/>
    <property type="match status" value="1"/>
</dbReference>
<proteinExistence type="predicted"/>
<evidence type="ECO:0008006" key="3">
    <source>
        <dbReference type="Google" id="ProtNLM"/>
    </source>
</evidence>
<reference evidence="1 2" key="2">
    <citation type="submission" date="2020-03" db="EMBL/GenBank/DDBJ databases">
        <authorList>
            <person name="Ichikawa N."/>
            <person name="Kimura A."/>
            <person name="Kitahashi Y."/>
            <person name="Uohara A."/>
        </authorList>
    </citation>
    <scope>NUCLEOTIDE SEQUENCE [LARGE SCALE GENOMIC DNA]</scope>
    <source>
        <strain evidence="1 2">NBRC 107702</strain>
    </source>
</reference>
<organism evidence="1 2">
    <name type="scientific">Phytohabitans flavus</name>
    <dbReference type="NCBI Taxonomy" id="1076124"/>
    <lineage>
        <taxon>Bacteria</taxon>
        <taxon>Bacillati</taxon>
        <taxon>Actinomycetota</taxon>
        <taxon>Actinomycetes</taxon>
        <taxon>Micromonosporales</taxon>
        <taxon>Micromonosporaceae</taxon>
    </lineage>
</organism>
<dbReference type="EMBL" id="AP022870">
    <property type="protein sequence ID" value="BCB77963.1"/>
    <property type="molecule type" value="Genomic_DNA"/>
</dbReference>
<dbReference type="InterPro" id="IPR029032">
    <property type="entry name" value="AhpD-like"/>
</dbReference>
<dbReference type="PANTHER" id="PTHR35446:SF2">
    <property type="entry name" value="CARBOXYMUCONOLACTONE DECARBOXYLASE-LIKE DOMAIN-CONTAINING PROTEIN"/>
    <property type="match status" value="1"/>
</dbReference>
<dbReference type="SUPFAM" id="SSF69118">
    <property type="entry name" value="AhpD-like"/>
    <property type="match status" value="1"/>
</dbReference>